<organism evidence="9 10">
    <name type="scientific">Thraustotheca clavata</name>
    <dbReference type="NCBI Taxonomy" id="74557"/>
    <lineage>
        <taxon>Eukaryota</taxon>
        <taxon>Sar</taxon>
        <taxon>Stramenopiles</taxon>
        <taxon>Oomycota</taxon>
        <taxon>Saprolegniomycetes</taxon>
        <taxon>Saprolegniales</taxon>
        <taxon>Achlyaceae</taxon>
        <taxon>Thraustotheca</taxon>
    </lineage>
</organism>
<dbReference type="GO" id="GO:0016020">
    <property type="term" value="C:membrane"/>
    <property type="evidence" value="ECO:0007669"/>
    <property type="project" value="UniProtKB-SubCell"/>
</dbReference>
<evidence type="ECO:0000313" key="9">
    <source>
        <dbReference type="EMBL" id="OQR93703.1"/>
    </source>
</evidence>
<evidence type="ECO:0000256" key="2">
    <source>
        <dbReference type="ARBA" id="ARBA00022448"/>
    </source>
</evidence>
<sequence>KWDDGKYWEVSTFIDLIKMPRRFEIALLCAVGTLLCYADRTNIGVAIPAFEMDHALQGQVLAAFFYGYICTQYFGAWLASKLGPKNVLLGGVAVWSLFDLLTVFCVNSPVLLWCTRAAMGLGEGILFPCMHNIASGWFPVHERSRLNSFISSGMDLGTILSMFVAPFWMQYYGYQAIFYFFGCLSTLWLVVFFWRGSSRPETDRYINSHEADYIIETRNTAASKEFLTPHSSRSTTPPILPWKAYFSSKALWAIYCSHFTYNYGWYVLLGWTPQYLRLVLHLELEASGVAAAVPYICGYLGILFWGWLSDYLLACDIRLVAVRKFTNNVSFFGSAVCLYLLRYASSTFQAITMLCITLFLSRAAVSGYWINMIDIAPRHAGHVMGISNTMATLPGIIGNILTGEILYRSGDWNLVFEITSIILILGGLVFQLWAQDHDVFANTQQFSNEDILDENSPLLSKQ</sequence>
<keyword evidence="10" id="KW-1185">Reference proteome</keyword>
<comment type="caution">
    <text evidence="9">The sequence shown here is derived from an EMBL/GenBank/DDBJ whole genome shotgun (WGS) entry which is preliminary data.</text>
</comment>
<feature type="transmembrane region" description="Helical" evidence="7">
    <location>
        <begin position="60"/>
        <end position="79"/>
    </location>
</feature>
<evidence type="ECO:0000313" key="10">
    <source>
        <dbReference type="Proteomes" id="UP000243217"/>
    </source>
</evidence>
<gene>
    <name evidence="9" type="ORF">THRCLA_08375</name>
</gene>
<reference evidence="9 10" key="1">
    <citation type="journal article" date="2014" name="Genome Biol. Evol.">
        <title>The secreted proteins of Achlya hypogyna and Thraustotheca clavata identify the ancestral oomycete secretome and reveal gene acquisitions by horizontal gene transfer.</title>
        <authorList>
            <person name="Misner I."/>
            <person name="Blouin N."/>
            <person name="Leonard G."/>
            <person name="Richards T.A."/>
            <person name="Lane C.E."/>
        </authorList>
    </citation>
    <scope>NUCLEOTIDE SEQUENCE [LARGE SCALE GENOMIC DNA]</scope>
    <source>
        <strain evidence="9 10">ATCC 34112</strain>
    </source>
</reference>
<keyword evidence="3 7" id="KW-0812">Transmembrane</keyword>
<keyword evidence="5 7" id="KW-1133">Transmembrane helix</keyword>
<feature type="transmembrane region" description="Helical" evidence="7">
    <location>
        <begin position="86"/>
        <end position="104"/>
    </location>
</feature>
<keyword evidence="4" id="KW-0769">Symport</keyword>
<evidence type="ECO:0000259" key="8">
    <source>
        <dbReference type="PROSITE" id="PS50850"/>
    </source>
</evidence>
<dbReference type="Proteomes" id="UP000243217">
    <property type="component" value="Unassembled WGS sequence"/>
</dbReference>
<evidence type="ECO:0000256" key="4">
    <source>
        <dbReference type="ARBA" id="ARBA00022847"/>
    </source>
</evidence>
<dbReference type="OrthoDB" id="2250022at2759"/>
<feature type="transmembrane region" description="Helical" evidence="7">
    <location>
        <begin position="250"/>
        <end position="272"/>
    </location>
</feature>
<evidence type="ECO:0000256" key="5">
    <source>
        <dbReference type="ARBA" id="ARBA00022989"/>
    </source>
</evidence>
<evidence type="ECO:0000256" key="7">
    <source>
        <dbReference type="SAM" id="Phobius"/>
    </source>
</evidence>
<protein>
    <submittedName>
        <fullName evidence="9">Sialin</fullName>
    </submittedName>
</protein>
<dbReference type="GO" id="GO:0015293">
    <property type="term" value="F:symporter activity"/>
    <property type="evidence" value="ECO:0007669"/>
    <property type="project" value="UniProtKB-KW"/>
</dbReference>
<dbReference type="STRING" id="74557.A0A1V9Z6S3"/>
<dbReference type="AlphaFoldDB" id="A0A1V9Z6S3"/>
<feature type="transmembrane region" description="Helical" evidence="7">
    <location>
        <begin position="382"/>
        <end position="402"/>
    </location>
</feature>
<dbReference type="FunFam" id="1.20.1250.20:FF:000003">
    <property type="entry name" value="Solute carrier family 17 member 3"/>
    <property type="match status" value="1"/>
</dbReference>
<accession>A0A1V9Z6S3</accession>
<dbReference type="PANTHER" id="PTHR11662">
    <property type="entry name" value="SOLUTE CARRIER FAMILY 17"/>
    <property type="match status" value="1"/>
</dbReference>
<feature type="transmembrane region" description="Helical" evidence="7">
    <location>
        <begin position="292"/>
        <end position="313"/>
    </location>
</feature>
<evidence type="ECO:0000256" key="6">
    <source>
        <dbReference type="ARBA" id="ARBA00023136"/>
    </source>
</evidence>
<dbReference type="InterPro" id="IPR011701">
    <property type="entry name" value="MFS"/>
</dbReference>
<dbReference type="InterPro" id="IPR050382">
    <property type="entry name" value="MFS_Na/Anion_cotransporter"/>
</dbReference>
<feature type="non-terminal residue" evidence="9">
    <location>
        <position position="1"/>
    </location>
</feature>
<dbReference type="Gene3D" id="1.20.1250.20">
    <property type="entry name" value="MFS general substrate transporter like domains"/>
    <property type="match status" value="2"/>
</dbReference>
<dbReference type="EMBL" id="JNBS01002238">
    <property type="protein sequence ID" value="OQR93703.1"/>
    <property type="molecule type" value="Genomic_DNA"/>
</dbReference>
<feature type="transmembrane region" description="Helical" evidence="7">
    <location>
        <begin position="325"/>
        <end position="344"/>
    </location>
</feature>
<dbReference type="SUPFAM" id="SSF103473">
    <property type="entry name" value="MFS general substrate transporter"/>
    <property type="match status" value="1"/>
</dbReference>
<feature type="transmembrane region" description="Helical" evidence="7">
    <location>
        <begin position="350"/>
        <end position="370"/>
    </location>
</feature>
<evidence type="ECO:0000256" key="1">
    <source>
        <dbReference type="ARBA" id="ARBA00004141"/>
    </source>
</evidence>
<dbReference type="InterPro" id="IPR036259">
    <property type="entry name" value="MFS_trans_sf"/>
</dbReference>
<feature type="transmembrane region" description="Helical" evidence="7">
    <location>
        <begin position="414"/>
        <end position="434"/>
    </location>
</feature>
<dbReference type="PROSITE" id="PS50850">
    <property type="entry name" value="MFS"/>
    <property type="match status" value="1"/>
</dbReference>
<proteinExistence type="predicted"/>
<comment type="subcellular location">
    <subcellularLocation>
        <location evidence="1">Membrane</location>
        <topology evidence="1">Multi-pass membrane protein</topology>
    </subcellularLocation>
</comment>
<dbReference type="PANTHER" id="PTHR11662:SF399">
    <property type="entry name" value="FI19708P1-RELATED"/>
    <property type="match status" value="1"/>
</dbReference>
<keyword evidence="6 7" id="KW-0472">Membrane</keyword>
<keyword evidence="2" id="KW-0813">Transport</keyword>
<evidence type="ECO:0000256" key="3">
    <source>
        <dbReference type="ARBA" id="ARBA00022692"/>
    </source>
</evidence>
<name>A0A1V9Z6S3_9STRA</name>
<feature type="domain" description="Major facilitator superfamily (MFS) profile" evidence="8">
    <location>
        <begin position="10"/>
        <end position="438"/>
    </location>
</feature>
<dbReference type="Pfam" id="PF07690">
    <property type="entry name" value="MFS_1"/>
    <property type="match status" value="1"/>
</dbReference>
<feature type="transmembrane region" description="Helical" evidence="7">
    <location>
        <begin position="174"/>
        <end position="194"/>
    </location>
</feature>
<feature type="transmembrane region" description="Helical" evidence="7">
    <location>
        <begin position="146"/>
        <end position="168"/>
    </location>
</feature>
<dbReference type="InterPro" id="IPR020846">
    <property type="entry name" value="MFS_dom"/>
</dbReference>